<evidence type="ECO:0000313" key="1">
    <source>
        <dbReference type="EMBL" id="JAH07143.1"/>
    </source>
</evidence>
<sequence length="26" mass="3098">MFLKRMFLKSTLEIHTPATTDLRFLS</sequence>
<reference evidence="1" key="1">
    <citation type="submission" date="2014-11" db="EMBL/GenBank/DDBJ databases">
        <authorList>
            <person name="Amaro Gonzalez C."/>
        </authorList>
    </citation>
    <scope>NUCLEOTIDE SEQUENCE</scope>
</reference>
<accession>A0A0E9PTE4</accession>
<dbReference type="AlphaFoldDB" id="A0A0E9PTE4"/>
<protein>
    <submittedName>
        <fullName evidence="1">Uncharacterized protein</fullName>
    </submittedName>
</protein>
<reference evidence="1" key="2">
    <citation type="journal article" date="2015" name="Fish Shellfish Immunol.">
        <title>Early steps in the European eel (Anguilla anguilla)-Vibrio vulnificus interaction in the gills: Role of the RtxA13 toxin.</title>
        <authorList>
            <person name="Callol A."/>
            <person name="Pajuelo D."/>
            <person name="Ebbesson L."/>
            <person name="Teles M."/>
            <person name="MacKenzie S."/>
            <person name="Amaro C."/>
        </authorList>
    </citation>
    <scope>NUCLEOTIDE SEQUENCE</scope>
</reference>
<proteinExistence type="predicted"/>
<dbReference type="EMBL" id="GBXM01101434">
    <property type="protein sequence ID" value="JAH07143.1"/>
    <property type="molecule type" value="Transcribed_RNA"/>
</dbReference>
<name>A0A0E9PTE4_ANGAN</name>
<organism evidence="1">
    <name type="scientific">Anguilla anguilla</name>
    <name type="common">European freshwater eel</name>
    <name type="synonym">Muraena anguilla</name>
    <dbReference type="NCBI Taxonomy" id="7936"/>
    <lineage>
        <taxon>Eukaryota</taxon>
        <taxon>Metazoa</taxon>
        <taxon>Chordata</taxon>
        <taxon>Craniata</taxon>
        <taxon>Vertebrata</taxon>
        <taxon>Euteleostomi</taxon>
        <taxon>Actinopterygii</taxon>
        <taxon>Neopterygii</taxon>
        <taxon>Teleostei</taxon>
        <taxon>Anguilliformes</taxon>
        <taxon>Anguillidae</taxon>
        <taxon>Anguilla</taxon>
    </lineage>
</organism>